<dbReference type="Proteomes" id="UP000440578">
    <property type="component" value="Unassembled WGS sequence"/>
</dbReference>
<dbReference type="EMBL" id="VIIS01001878">
    <property type="protein sequence ID" value="KAF0291479.1"/>
    <property type="molecule type" value="Genomic_DNA"/>
</dbReference>
<evidence type="ECO:0000259" key="2">
    <source>
        <dbReference type="Pfam" id="PF10469"/>
    </source>
</evidence>
<dbReference type="PANTHER" id="PTHR46729:SF1">
    <property type="entry name" value="LEUKOCYTE RECEPTOR CLUSTER MEMBER 9"/>
    <property type="match status" value="1"/>
</dbReference>
<dbReference type="InterPro" id="IPR042653">
    <property type="entry name" value="Leng9"/>
</dbReference>
<gene>
    <name evidence="3" type="primary">Leng9_0</name>
    <name evidence="3" type="ORF">FJT64_010399</name>
</gene>
<reference evidence="3 4" key="1">
    <citation type="submission" date="2019-07" db="EMBL/GenBank/DDBJ databases">
        <title>Draft genome assembly of a fouling barnacle, Amphibalanus amphitrite (Darwin, 1854): The first reference genome for Thecostraca.</title>
        <authorList>
            <person name="Kim W."/>
        </authorList>
    </citation>
    <scope>NUCLEOTIDE SEQUENCE [LARGE SCALE GENOMIC DNA]</scope>
    <source>
        <strain evidence="3">SNU_AA5</strain>
        <tissue evidence="3">Soma without cirri and trophi</tissue>
    </source>
</reference>
<accession>A0A6A4VEC8</accession>
<dbReference type="PANTHER" id="PTHR46729">
    <property type="entry name" value="LEUKOCYTE RECEPTOR CLUSTER MEMBER 9"/>
    <property type="match status" value="1"/>
</dbReference>
<organism evidence="3 4">
    <name type="scientific">Amphibalanus amphitrite</name>
    <name type="common">Striped barnacle</name>
    <name type="synonym">Balanus amphitrite</name>
    <dbReference type="NCBI Taxonomy" id="1232801"/>
    <lineage>
        <taxon>Eukaryota</taxon>
        <taxon>Metazoa</taxon>
        <taxon>Ecdysozoa</taxon>
        <taxon>Arthropoda</taxon>
        <taxon>Crustacea</taxon>
        <taxon>Multicrustacea</taxon>
        <taxon>Cirripedia</taxon>
        <taxon>Thoracica</taxon>
        <taxon>Thoracicalcarea</taxon>
        <taxon>Balanomorpha</taxon>
        <taxon>Balanoidea</taxon>
        <taxon>Balanidae</taxon>
        <taxon>Amphibalaninae</taxon>
        <taxon>Amphibalanus</taxon>
    </lineage>
</organism>
<feature type="domain" description="MJ1316 RNA cyclic group end recognition" evidence="1">
    <location>
        <begin position="3"/>
        <end position="50"/>
    </location>
</feature>
<keyword evidence="4" id="KW-1185">Reference proteome</keyword>
<proteinExistence type="predicted"/>
<name>A0A6A4VEC8_AMPAM</name>
<dbReference type="InterPro" id="IPR009097">
    <property type="entry name" value="Cyclic_Pdiesterase"/>
</dbReference>
<dbReference type="Gene3D" id="3.90.1140.10">
    <property type="entry name" value="Cyclic phosphodiesterase"/>
    <property type="match status" value="1"/>
</dbReference>
<dbReference type="AlphaFoldDB" id="A0A6A4VEC8"/>
<dbReference type="OrthoDB" id="10263155at2759"/>
<evidence type="ECO:0000313" key="4">
    <source>
        <dbReference type="Proteomes" id="UP000440578"/>
    </source>
</evidence>
<evidence type="ECO:0000259" key="1">
    <source>
        <dbReference type="Pfam" id="PF04457"/>
    </source>
</evidence>
<dbReference type="SUPFAM" id="SSF55144">
    <property type="entry name" value="LigT-like"/>
    <property type="match status" value="1"/>
</dbReference>
<evidence type="ECO:0000313" key="3">
    <source>
        <dbReference type="EMBL" id="KAF0291479.1"/>
    </source>
</evidence>
<sequence>MIDERFLGVVEKPFSSFTWGDLPWQEYDVLAIPQHRIQYFTYRGVRVWDKASRLDAVFGSAGTTEDIEVAMTRIDAQVEEERQRRAAEARLAPADGEWFSDSDDEDDVQVDLQPAVTPAPAAGVPEEERSTHFLAVRVNSEEVRAAAERIQASVVRHDPSLGACAMRPALMHVTICMLRVQDVEAVSAAGRCVTDTIDELRETLRDNDRMLRMRGLRTFGARVLYASVAPCISFCAAVEVLRERLSAVPGVRVTNAFDYVPHMTLVKVSRPVARARRSRFIDAAGYASMENETLGEQRFDNVNLCAIDADCGLDGFYLTEASIFF</sequence>
<dbReference type="Pfam" id="PF04457">
    <property type="entry name" value="MJ1316"/>
    <property type="match status" value="1"/>
</dbReference>
<feature type="domain" description="A-kinase anchor protein 7-like phosphoesterase" evidence="2">
    <location>
        <begin position="131"/>
        <end position="323"/>
    </location>
</feature>
<dbReference type="InterPro" id="IPR040459">
    <property type="entry name" value="MJ1316"/>
</dbReference>
<comment type="caution">
    <text evidence="3">The sequence shown here is derived from an EMBL/GenBank/DDBJ whole genome shotgun (WGS) entry which is preliminary data.</text>
</comment>
<protein>
    <submittedName>
        <fullName evidence="3">Leukocyte receptor cluster member 9</fullName>
    </submittedName>
</protein>
<dbReference type="Pfam" id="PF10469">
    <property type="entry name" value="AKAP7_NLS"/>
    <property type="match status" value="1"/>
</dbReference>
<dbReference type="InterPro" id="IPR019510">
    <property type="entry name" value="AKAP7-like_phosphoesterase"/>
</dbReference>
<keyword evidence="3" id="KW-0675">Receptor</keyword>